<keyword evidence="5" id="KW-0539">Nucleus</keyword>
<keyword evidence="7" id="KW-1185">Reference proteome</keyword>
<dbReference type="PANTHER" id="PTHR46481">
    <property type="entry name" value="ZINC FINGER BED DOMAIN-CONTAINING PROTEIN 4"/>
    <property type="match status" value="1"/>
</dbReference>
<evidence type="ECO:0000313" key="6">
    <source>
        <dbReference type="EMBL" id="KAJ7300627.1"/>
    </source>
</evidence>
<dbReference type="InterPro" id="IPR012337">
    <property type="entry name" value="RNaseH-like_sf"/>
</dbReference>
<dbReference type="GO" id="GO:0008270">
    <property type="term" value="F:zinc ion binding"/>
    <property type="evidence" value="ECO:0007669"/>
    <property type="project" value="UniProtKB-KW"/>
</dbReference>
<organism evidence="6 7">
    <name type="scientific">Mycena albidolilacea</name>
    <dbReference type="NCBI Taxonomy" id="1033008"/>
    <lineage>
        <taxon>Eukaryota</taxon>
        <taxon>Fungi</taxon>
        <taxon>Dikarya</taxon>
        <taxon>Basidiomycota</taxon>
        <taxon>Agaricomycotina</taxon>
        <taxon>Agaricomycetes</taxon>
        <taxon>Agaricomycetidae</taxon>
        <taxon>Agaricales</taxon>
        <taxon>Marasmiineae</taxon>
        <taxon>Mycenaceae</taxon>
        <taxon>Mycena</taxon>
    </lineage>
</organism>
<keyword evidence="3" id="KW-0863">Zinc-finger</keyword>
<gene>
    <name evidence="6" type="ORF">DFH08DRAFT_979478</name>
</gene>
<keyword evidence="4" id="KW-0862">Zinc</keyword>
<dbReference type="AlphaFoldDB" id="A0AAD7E698"/>
<dbReference type="GO" id="GO:0005634">
    <property type="term" value="C:nucleus"/>
    <property type="evidence" value="ECO:0007669"/>
    <property type="project" value="UniProtKB-SubCell"/>
</dbReference>
<dbReference type="Proteomes" id="UP001218218">
    <property type="component" value="Unassembled WGS sequence"/>
</dbReference>
<dbReference type="PANTHER" id="PTHR46481:SF10">
    <property type="entry name" value="ZINC FINGER BED DOMAIN-CONTAINING PROTEIN 39"/>
    <property type="match status" value="1"/>
</dbReference>
<evidence type="ECO:0000313" key="7">
    <source>
        <dbReference type="Proteomes" id="UP001218218"/>
    </source>
</evidence>
<evidence type="ECO:0000256" key="3">
    <source>
        <dbReference type="ARBA" id="ARBA00022771"/>
    </source>
</evidence>
<evidence type="ECO:0000256" key="2">
    <source>
        <dbReference type="ARBA" id="ARBA00022723"/>
    </source>
</evidence>
<sequence length="168" mass="18824">MPHTIHLAALKLLECIGAPTREERKKAAENSRISAYQDSTTNSLSATAENFAAATQVSDTPDDTSKPSSLIVLAVFTLRKIVKHVRSSPQRREKWKKEIKDVNKSWGTDDSVLMLILDVQTGWSSTHQMLRRAIQFRTAITGYVTNEPELRECELSIAEWDTLILVTG</sequence>
<dbReference type="InterPro" id="IPR052035">
    <property type="entry name" value="ZnF_BED_domain_contain"/>
</dbReference>
<comment type="subcellular location">
    <subcellularLocation>
        <location evidence="1">Nucleus</location>
    </subcellularLocation>
</comment>
<reference evidence="6" key="1">
    <citation type="submission" date="2023-03" db="EMBL/GenBank/DDBJ databases">
        <title>Massive genome expansion in bonnet fungi (Mycena s.s.) driven by repeated elements and novel gene families across ecological guilds.</title>
        <authorList>
            <consortium name="Lawrence Berkeley National Laboratory"/>
            <person name="Harder C.B."/>
            <person name="Miyauchi S."/>
            <person name="Viragh M."/>
            <person name="Kuo A."/>
            <person name="Thoen E."/>
            <person name="Andreopoulos B."/>
            <person name="Lu D."/>
            <person name="Skrede I."/>
            <person name="Drula E."/>
            <person name="Henrissat B."/>
            <person name="Morin E."/>
            <person name="Kohler A."/>
            <person name="Barry K."/>
            <person name="LaButti K."/>
            <person name="Morin E."/>
            <person name="Salamov A."/>
            <person name="Lipzen A."/>
            <person name="Mereny Z."/>
            <person name="Hegedus B."/>
            <person name="Baldrian P."/>
            <person name="Stursova M."/>
            <person name="Weitz H."/>
            <person name="Taylor A."/>
            <person name="Grigoriev I.V."/>
            <person name="Nagy L.G."/>
            <person name="Martin F."/>
            <person name="Kauserud H."/>
        </authorList>
    </citation>
    <scope>NUCLEOTIDE SEQUENCE</scope>
    <source>
        <strain evidence="6">CBHHK002</strain>
    </source>
</reference>
<keyword evidence="2" id="KW-0479">Metal-binding</keyword>
<proteinExistence type="predicted"/>
<evidence type="ECO:0000256" key="5">
    <source>
        <dbReference type="ARBA" id="ARBA00023242"/>
    </source>
</evidence>
<comment type="caution">
    <text evidence="6">The sequence shown here is derived from an EMBL/GenBank/DDBJ whole genome shotgun (WGS) entry which is preliminary data.</text>
</comment>
<protein>
    <submittedName>
        <fullName evidence="6">Uncharacterized protein</fullName>
    </submittedName>
</protein>
<accession>A0AAD7E698</accession>
<name>A0AAD7E698_9AGAR</name>
<evidence type="ECO:0000256" key="1">
    <source>
        <dbReference type="ARBA" id="ARBA00004123"/>
    </source>
</evidence>
<evidence type="ECO:0000256" key="4">
    <source>
        <dbReference type="ARBA" id="ARBA00022833"/>
    </source>
</evidence>
<dbReference type="SUPFAM" id="SSF53098">
    <property type="entry name" value="Ribonuclease H-like"/>
    <property type="match status" value="1"/>
</dbReference>
<dbReference type="EMBL" id="JARIHO010000158">
    <property type="protein sequence ID" value="KAJ7300627.1"/>
    <property type="molecule type" value="Genomic_DNA"/>
</dbReference>